<evidence type="ECO:0000256" key="6">
    <source>
        <dbReference type="SAM" id="SignalP"/>
    </source>
</evidence>
<keyword evidence="10" id="KW-1185">Reference proteome</keyword>
<evidence type="ECO:0000313" key="10">
    <source>
        <dbReference type="Proteomes" id="UP000183253"/>
    </source>
</evidence>
<feature type="domain" description="SusD-like N-terminal" evidence="8">
    <location>
        <begin position="96"/>
        <end position="215"/>
    </location>
</feature>
<dbReference type="InterPro" id="IPR012944">
    <property type="entry name" value="SusD_RagB_dom"/>
</dbReference>
<dbReference type="Pfam" id="PF07980">
    <property type="entry name" value="SusD_RagB"/>
    <property type="match status" value="1"/>
</dbReference>
<dbReference type="EMBL" id="FNRI01000006">
    <property type="protein sequence ID" value="SEA79306.1"/>
    <property type="molecule type" value="Genomic_DNA"/>
</dbReference>
<dbReference type="Proteomes" id="UP000183253">
    <property type="component" value="Unassembled WGS sequence"/>
</dbReference>
<accession>A0A1H4E320</accession>
<dbReference type="RefSeq" id="WP_020693345.1">
    <property type="nucleotide sequence ID" value="NZ_FNRI01000006.1"/>
</dbReference>
<gene>
    <name evidence="9" type="ORF">SAMN05444145_106160</name>
</gene>
<name>A0A1H4E320_9BACT</name>
<dbReference type="SUPFAM" id="SSF48452">
    <property type="entry name" value="TPR-like"/>
    <property type="match status" value="1"/>
</dbReference>
<dbReference type="PROSITE" id="PS51257">
    <property type="entry name" value="PROKAR_LIPOPROTEIN"/>
    <property type="match status" value="1"/>
</dbReference>
<dbReference type="InterPro" id="IPR011990">
    <property type="entry name" value="TPR-like_helical_dom_sf"/>
</dbReference>
<evidence type="ECO:0000313" key="9">
    <source>
        <dbReference type="EMBL" id="SEA79306.1"/>
    </source>
</evidence>
<feature type="domain" description="RagB/SusD" evidence="7">
    <location>
        <begin position="293"/>
        <end position="613"/>
    </location>
</feature>
<evidence type="ECO:0000259" key="7">
    <source>
        <dbReference type="Pfam" id="PF07980"/>
    </source>
</evidence>
<proteinExistence type="inferred from homology"/>
<sequence>MKAQHKFLACLFSLLLLGSCTSDWLEPEQPSKLDPNNAYSTYTGCMGLVTKLCKDLRPEVMGRNTNIKWAYENSDLAVLVNGSPRDLDGMMVPSIGSKPKDLWDNTYKSITRAAMLVTRSESLKGSQEQKDEIRAYGEFFLGYWYYRLITTYGDVPLITEEIDYPKLDFRTSTQQRIINRMISMLEDAVKHLPETAPAGSVSRAAGYMILTKYYLMNGDFEDAVTSSTAVINTPGLKLMKSRFGALVGTANPKIPNPNVMTDLFYKYNPALSTNTEKILVVLDDPYMEGGSTTPGGGGGGERMREHLVEWYNGQYDEAQATQQRRTSGTGLRSTIDGASGGPGPFSISSEAGQDLQILWTGRGIGAQKKTWYFSNKIWESADFKNDMRHNAPNWYPMEALVYNVKTSKLYGKPLVYENCSDTLRCWGDIQYNKIVVDDEKRLPSDYNMLGGFHDWYIYRLAEAYLMRAEALVWLGRGGEAAPDLTEIRTRAGATAFSGTATLEDVLDERARELFLEEFRRNELVRIAFTMAKLGKDGYSLENIGTKNWYYDRMRFTNNIYFNTADGTPSNFAYGDGGNNVQIYRMSPYHIYWPIPETAINDNTLATLNQNYGYVGYEKNIEPIGPEADAE</sequence>
<keyword evidence="4" id="KW-0472">Membrane</keyword>
<dbReference type="Gene3D" id="1.25.40.390">
    <property type="match status" value="1"/>
</dbReference>
<feature type="chain" id="PRO_5010281813" evidence="6">
    <location>
        <begin position="26"/>
        <end position="630"/>
    </location>
</feature>
<dbReference type="InterPro" id="IPR033985">
    <property type="entry name" value="SusD-like_N"/>
</dbReference>
<dbReference type="OrthoDB" id="5694214at2"/>
<evidence type="ECO:0000256" key="2">
    <source>
        <dbReference type="ARBA" id="ARBA00006275"/>
    </source>
</evidence>
<organism evidence="9 10">
    <name type="scientific">Alistipes timonensis JC136</name>
    <dbReference type="NCBI Taxonomy" id="1033731"/>
    <lineage>
        <taxon>Bacteria</taxon>
        <taxon>Pseudomonadati</taxon>
        <taxon>Bacteroidota</taxon>
        <taxon>Bacteroidia</taxon>
        <taxon>Bacteroidales</taxon>
        <taxon>Rikenellaceae</taxon>
        <taxon>Alistipes</taxon>
    </lineage>
</organism>
<dbReference type="Pfam" id="PF14322">
    <property type="entry name" value="SusD-like_3"/>
    <property type="match status" value="1"/>
</dbReference>
<dbReference type="GO" id="GO:0009279">
    <property type="term" value="C:cell outer membrane"/>
    <property type="evidence" value="ECO:0007669"/>
    <property type="project" value="UniProtKB-SubCell"/>
</dbReference>
<keyword evidence="5" id="KW-0998">Cell outer membrane</keyword>
<evidence type="ECO:0000259" key="8">
    <source>
        <dbReference type="Pfam" id="PF14322"/>
    </source>
</evidence>
<protein>
    <submittedName>
        <fullName evidence="9">Starch-binding associating with outer membrane</fullName>
    </submittedName>
</protein>
<comment type="subcellular location">
    <subcellularLocation>
        <location evidence="1">Cell outer membrane</location>
    </subcellularLocation>
</comment>
<dbReference type="AlphaFoldDB" id="A0A1H4E320"/>
<dbReference type="STRING" id="1033731.SAMN05444145_106160"/>
<comment type="similarity">
    <text evidence="2">Belongs to the SusD family.</text>
</comment>
<evidence type="ECO:0000256" key="3">
    <source>
        <dbReference type="ARBA" id="ARBA00022729"/>
    </source>
</evidence>
<evidence type="ECO:0000256" key="5">
    <source>
        <dbReference type="ARBA" id="ARBA00023237"/>
    </source>
</evidence>
<feature type="signal peptide" evidence="6">
    <location>
        <begin position="1"/>
        <end position="25"/>
    </location>
</feature>
<reference evidence="9 10" key="1">
    <citation type="submission" date="2016-10" db="EMBL/GenBank/DDBJ databases">
        <authorList>
            <person name="de Groot N.N."/>
        </authorList>
    </citation>
    <scope>NUCLEOTIDE SEQUENCE [LARGE SCALE GENOMIC DNA]</scope>
    <source>
        <strain evidence="9 10">DSM 25383</strain>
    </source>
</reference>
<evidence type="ECO:0000256" key="1">
    <source>
        <dbReference type="ARBA" id="ARBA00004442"/>
    </source>
</evidence>
<evidence type="ECO:0000256" key="4">
    <source>
        <dbReference type="ARBA" id="ARBA00023136"/>
    </source>
</evidence>
<keyword evidence="3 6" id="KW-0732">Signal</keyword>